<evidence type="ECO:0000313" key="22">
    <source>
        <dbReference type="Proteomes" id="UP000017747"/>
    </source>
</evidence>
<evidence type="ECO:0000256" key="7">
    <source>
        <dbReference type="ARBA" id="ARBA00014944"/>
    </source>
</evidence>
<comment type="catalytic activity">
    <reaction evidence="17">
        <text>a CDP-1,2-diacyl-sn-glycerol + sn-glycerol 3-phosphate = a 1,2-diacyl-sn-glycero-3-phospho-(1'-sn-glycero-3'-phosphate) + CMP + H(+)</text>
        <dbReference type="Rhea" id="RHEA:12593"/>
        <dbReference type="ChEBI" id="CHEBI:15378"/>
        <dbReference type="ChEBI" id="CHEBI:57597"/>
        <dbReference type="ChEBI" id="CHEBI:58332"/>
        <dbReference type="ChEBI" id="CHEBI:60110"/>
        <dbReference type="ChEBI" id="CHEBI:60377"/>
        <dbReference type="EC" id="2.7.8.5"/>
    </reaction>
</comment>
<evidence type="ECO:0000256" key="12">
    <source>
        <dbReference type="ARBA" id="ARBA00022989"/>
    </source>
</evidence>
<dbReference type="InterPro" id="IPR043130">
    <property type="entry name" value="CDP-OH_PTrfase_TM_dom"/>
</dbReference>
<evidence type="ECO:0000256" key="2">
    <source>
        <dbReference type="ARBA" id="ARBA00004651"/>
    </source>
</evidence>
<dbReference type="InterPro" id="IPR050324">
    <property type="entry name" value="CDP-alcohol_PTase-I"/>
</dbReference>
<dbReference type="eggNOG" id="COG0558">
    <property type="taxonomic scope" value="Bacteria"/>
</dbReference>
<dbReference type="Gene3D" id="1.20.120.1760">
    <property type="match status" value="1"/>
</dbReference>
<keyword evidence="12 20" id="KW-1133">Transmembrane helix</keyword>
<evidence type="ECO:0000256" key="11">
    <source>
        <dbReference type="ARBA" id="ARBA00022692"/>
    </source>
</evidence>
<keyword evidence="11 20" id="KW-0812">Transmembrane</keyword>
<dbReference type="PIRSF" id="PIRSF000847">
    <property type="entry name" value="Phos_ph_gly_syn"/>
    <property type="match status" value="1"/>
</dbReference>
<keyword evidence="15" id="KW-0594">Phospholipid biosynthesis</keyword>
<protein>
    <recommendedName>
        <fullName evidence="7 18">CDP-diacylglycerol--glycerol-3-phosphate 3-phosphatidyltransferase</fullName>
        <ecNumber evidence="6 18">2.7.8.5</ecNumber>
    </recommendedName>
</protein>
<evidence type="ECO:0000256" key="13">
    <source>
        <dbReference type="ARBA" id="ARBA00023098"/>
    </source>
</evidence>
<evidence type="ECO:0000256" key="6">
    <source>
        <dbReference type="ARBA" id="ARBA00013170"/>
    </source>
</evidence>
<dbReference type="FunFam" id="1.20.120.1760:FF:000004">
    <property type="entry name" value="CDP-diacylglycerol--glycerol-3-phosphate 3-phosphatidyltransferase"/>
    <property type="match status" value="1"/>
</dbReference>
<keyword evidence="22" id="KW-1185">Reference proteome</keyword>
<organism evidence="21 22">
    <name type="scientific">Youngiibacter fragilis 232.1</name>
    <dbReference type="NCBI Taxonomy" id="994573"/>
    <lineage>
        <taxon>Bacteria</taxon>
        <taxon>Bacillati</taxon>
        <taxon>Bacillota</taxon>
        <taxon>Clostridia</taxon>
        <taxon>Eubacteriales</taxon>
        <taxon>Clostridiaceae</taxon>
        <taxon>Youngiibacter</taxon>
    </lineage>
</organism>
<comment type="pathway">
    <text evidence="3">Phospholipid metabolism; phosphatidylglycerol biosynthesis; phosphatidylglycerol from CDP-diacylglycerol: step 1/2.</text>
</comment>
<dbReference type="PATRIC" id="fig|994573.3.peg.592"/>
<evidence type="ECO:0000256" key="14">
    <source>
        <dbReference type="ARBA" id="ARBA00023136"/>
    </source>
</evidence>
<evidence type="ECO:0000256" key="1">
    <source>
        <dbReference type="ARBA" id="ARBA00003973"/>
    </source>
</evidence>
<evidence type="ECO:0000256" key="18">
    <source>
        <dbReference type="NCBIfam" id="TIGR00560"/>
    </source>
</evidence>
<dbReference type="InterPro" id="IPR048254">
    <property type="entry name" value="CDP_ALCOHOL_P_TRANSF_CS"/>
</dbReference>
<dbReference type="EC" id="2.7.8.5" evidence="6 18"/>
<proteinExistence type="inferred from homology"/>
<keyword evidence="13" id="KW-0443">Lipid metabolism</keyword>
<dbReference type="Proteomes" id="UP000017747">
    <property type="component" value="Unassembled WGS sequence"/>
</dbReference>
<evidence type="ECO:0000256" key="10">
    <source>
        <dbReference type="ARBA" id="ARBA00022679"/>
    </source>
</evidence>
<feature type="transmembrane region" description="Helical" evidence="20">
    <location>
        <begin position="161"/>
        <end position="186"/>
    </location>
</feature>
<evidence type="ECO:0000256" key="4">
    <source>
        <dbReference type="ARBA" id="ARBA00005189"/>
    </source>
</evidence>
<evidence type="ECO:0000256" key="19">
    <source>
        <dbReference type="RuleBase" id="RU003750"/>
    </source>
</evidence>
<dbReference type="RefSeq" id="WP_023383249.1">
    <property type="nucleotide sequence ID" value="NZ_AXUN02000046.1"/>
</dbReference>
<feature type="transmembrane region" description="Helical" evidence="20">
    <location>
        <begin position="72"/>
        <end position="97"/>
    </location>
</feature>
<comment type="subcellular location">
    <subcellularLocation>
        <location evidence="2">Cell membrane</location>
        <topology evidence="2">Multi-pass membrane protein</topology>
    </subcellularLocation>
</comment>
<comment type="pathway">
    <text evidence="4">Lipid metabolism.</text>
</comment>
<dbReference type="AlphaFoldDB" id="V7I6X3"/>
<dbReference type="STRING" id="994573.T472_0203155"/>
<feature type="transmembrane region" description="Helical" evidence="20">
    <location>
        <begin position="12"/>
        <end position="41"/>
    </location>
</feature>
<keyword evidence="14 20" id="KW-0472">Membrane</keyword>
<comment type="similarity">
    <text evidence="5 19">Belongs to the CDP-alcohol phosphatidyltransferase class-I family.</text>
</comment>
<dbReference type="PANTHER" id="PTHR14269">
    <property type="entry name" value="CDP-DIACYLGLYCEROL--GLYCEROL-3-PHOSPHATE 3-PHOSPHATIDYLTRANSFERASE-RELATED"/>
    <property type="match status" value="1"/>
</dbReference>
<keyword evidence="10 19" id="KW-0808">Transferase</keyword>
<reference evidence="21 22" key="1">
    <citation type="journal article" date="2014" name="Genome Announc.">
        <title>Genome Sequence of Youngiibacter fragilis, the Type Strain of the Genus Youngiibacter.</title>
        <authorList>
            <person name="Wawrik C.B."/>
            <person name="Callaghan A.V."/>
            <person name="Stamps B.W."/>
            <person name="Wawrik B."/>
        </authorList>
    </citation>
    <scope>NUCLEOTIDE SEQUENCE [LARGE SCALE GENOMIC DNA]</scope>
    <source>
        <strain evidence="21 22">232.1</strain>
    </source>
</reference>
<dbReference type="PROSITE" id="PS00379">
    <property type="entry name" value="CDP_ALCOHOL_P_TRANSF"/>
    <property type="match status" value="1"/>
</dbReference>
<keyword evidence="9" id="KW-0444">Lipid biosynthesis</keyword>
<accession>V7I6X3</accession>
<sequence length="196" mass="21780">MNLPNKITVFRMVLVPFFLLLVAVDAIPFNFTIAAVIFIVASITDHIDGHLARKYNLVTDFGKLMDPLADKILVTSALIALVEFGEISTWMVVVIIAREFAVSGLRSIAAGDGKVIAASFWGKVKTTTQMIAIIGFLLKLIGEREEYMMKVFEAMPFLDGFFGIVPMAAMYLAVFFTLMSGVDYFVKGWKYIDSNK</sequence>
<dbReference type="NCBIfam" id="TIGR00560">
    <property type="entry name" value="pgsA"/>
    <property type="match status" value="1"/>
</dbReference>
<dbReference type="PANTHER" id="PTHR14269:SF62">
    <property type="entry name" value="CDP-DIACYLGLYCEROL--GLYCEROL-3-PHOSPHATE 3-PHOSPHATIDYLTRANSFERASE 1, CHLOROPLASTIC"/>
    <property type="match status" value="1"/>
</dbReference>
<dbReference type="Pfam" id="PF01066">
    <property type="entry name" value="CDP-OH_P_transf"/>
    <property type="match status" value="1"/>
</dbReference>
<evidence type="ECO:0000256" key="16">
    <source>
        <dbReference type="ARBA" id="ARBA00023264"/>
    </source>
</evidence>
<evidence type="ECO:0000256" key="5">
    <source>
        <dbReference type="ARBA" id="ARBA00010441"/>
    </source>
</evidence>
<comment type="caution">
    <text evidence="21">The sequence shown here is derived from an EMBL/GenBank/DDBJ whole genome shotgun (WGS) entry which is preliminary data.</text>
</comment>
<evidence type="ECO:0000256" key="9">
    <source>
        <dbReference type="ARBA" id="ARBA00022516"/>
    </source>
</evidence>
<evidence type="ECO:0000256" key="3">
    <source>
        <dbReference type="ARBA" id="ARBA00005042"/>
    </source>
</evidence>
<dbReference type="GO" id="GO:0005886">
    <property type="term" value="C:plasma membrane"/>
    <property type="evidence" value="ECO:0007669"/>
    <property type="project" value="UniProtKB-SubCell"/>
</dbReference>
<name>V7I6X3_9CLOT</name>
<comment type="function">
    <text evidence="1">This protein catalyzes the committed step to the synthesis of the acidic phospholipids.</text>
</comment>
<evidence type="ECO:0000256" key="17">
    <source>
        <dbReference type="ARBA" id="ARBA00048586"/>
    </source>
</evidence>
<dbReference type="InterPro" id="IPR004570">
    <property type="entry name" value="Phosphatidylglycerol_P_synth"/>
</dbReference>
<gene>
    <name evidence="21" type="ORF">T472_0203155</name>
</gene>
<dbReference type="GO" id="GO:0008444">
    <property type="term" value="F:CDP-diacylglycerol-glycerol-3-phosphate 3-phosphatidyltransferase activity"/>
    <property type="evidence" value="ECO:0007669"/>
    <property type="project" value="UniProtKB-UniRule"/>
</dbReference>
<dbReference type="GO" id="GO:0006655">
    <property type="term" value="P:phosphatidylglycerol biosynthetic process"/>
    <property type="evidence" value="ECO:0007669"/>
    <property type="project" value="UniProtKB-UniPathway"/>
</dbReference>
<keyword evidence="16" id="KW-1208">Phospholipid metabolism</keyword>
<evidence type="ECO:0000313" key="21">
    <source>
        <dbReference type="EMBL" id="ETA81970.1"/>
    </source>
</evidence>
<keyword evidence="8" id="KW-1003">Cell membrane</keyword>
<dbReference type="InterPro" id="IPR000462">
    <property type="entry name" value="CDP-OH_P_trans"/>
</dbReference>
<dbReference type="OrthoDB" id="9796672at2"/>
<evidence type="ECO:0000256" key="15">
    <source>
        <dbReference type="ARBA" id="ARBA00023209"/>
    </source>
</evidence>
<evidence type="ECO:0000256" key="20">
    <source>
        <dbReference type="SAM" id="Phobius"/>
    </source>
</evidence>
<evidence type="ECO:0000256" key="8">
    <source>
        <dbReference type="ARBA" id="ARBA00022475"/>
    </source>
</evidence>
<dbReference type="UniPathway" id="UPA00084">
    <property type="reaction ID" value="UER00503"/>
</dbReference>
<dbReference type="EMBL" id="AXUN02000046">
    <property type="protein sequence ID" value="ETA81970.1"/>
    <property type="molecule type" value="Genomic_DNA"/>
</dbReference>